<organism evidence="1 2">
    <name type="scientific">Dentiscutata erythropus</name>
    <dbReference type="NCBI Taxonomy" id="1348616"/>
    <lineage>
        <taxon>Eukaryota</taxon>
        <taxon>Fungi</taxon>
        <taxon>Fungi incertae sedis</taxon>
        <taxon>Mucoromycota</taxon>
        <taxon>Glomeromycotina</taxon>
        <taxon>Glomeromycetes</taxon>
        <taxon>Diversisporales</taxon>
        <taxon>Gigasporaceae</taxon>
        <taxon>Dentiscutata</taxon>
    </lineage>
</organism>
<name>A0A9N9AFU0_9GLOM</name>
<keyword evidence="2" id="KW-1185">Reference proteome</keyword>
<dbReference type="AlphaFoldDB" id="A0A9N9AFU0"/>
<dbReference type="EMBL" id="CAJVPY010001651">
    <property type="protein sequence ID" value="CAG8530975.1"/>
    <property type="molecule type" value="Genomic_DNA"/>
</dbReference>
<comment type="caution">
    <text evidence="1">The sequence shown here is derived from an EMBL/GenBank/DDBJ whole genome shotgun (WGS) entry which is preliminary data.</text>
</comment>
<evidence type="ECO:0000313" key="2">
    <source>
        <dbReference type="Proteomes" id="UP000789405"/>
    </source>
</evidence>
<reference evidence="1" key="1">
    <citation type="submission" date="2021-06" db="EMBL/GenBank/DDBJ databases">
        <authorList>
            <person name="Kallberg Y."/>
            <person name="Tangrot J."/>
            <person name="Rosling A."/>
        </authorList>
    </citation>
    <scope>NUCLEOTIDE SEQUENCE</scope>
    <source>
        <strain evidence="1">MA453B</strain>
    </source>
</reference>
<accession>A0A9N9AFU0</accession>
<proteinExistence type="predicted"/>
<evidence type="ECO:0000313" key="1">
    <source>
        <dbReference type="EMBL" id="CAG8530975.1"/>
    </source>
</evidence>
<sequence length="55" mass="5526">MVPEGGVTGLVQGLLGRAELLMDSSISVGAVSGFSCLVGGFRKNVKNDDLPSCSG</sequence>
<dbReference type="Proteomes" id="UP000789405">
    <property type="component" value="Unassembled WGS sequence"/>
</dbReference>
<gene>
    <name evidence="1" type="ORF">DERYTH_LOCUS4342</name>
</gene>
<protein>
    <submittedName>
        <fullName evidence="1">5749_t:CDS:1</fullName>
    </submittedName>
</protein>